<feature type="transmembrane region" description="Helical" evidence="6">
    <location>
        <begin position="306"/>
        <end position="328"/>
    </location>
</feature>
<dbReference type="GO" id="GO:0055085">
    <property type="term" value="P:transmembrane transport"/>
    <property type="evidence" value="ECO:0007669"/>
    <property type="project" value="InterPro"/>
</dbReference>
<dbReference type="KEGG" id="abaw:D5400_15235"/>
<evidence type="ECO:0000256" key="5">
    <source>
        <dbReference type="ARBA" id="ARBA00023136"/>
    </source>
</evidence>
<evidence type="ECO:0000256" key="2">
    <source>
        <dbReference type="ARBA" id="ARBA00022475"/>
    </source>
</evidence>
<feature type="transmembrane region" description="Helical" evidence="6">
    <location>
        <begin position="94"/>
        <end position="120"/>
    </location>
</feature>
<accession>A0A3Q8XSD6</accession>
<sequence length="361" mass="39027">MGRTLNLYFYVRYLVTLTAIMFGIFSLILIIDLTVLLERVPDIEGISVFDVALLSIYRAPGFAEQALPFAALFAAITVLVQLNRRYELVIARSVGVSVWQFMLPICAAALTAGVFAVAVFNPLASAGFTQAQFLESVIFNRNQAPSSDNIVPWLRQKSGDQEMIIGARGAIDGGLVMFGVTMVFFDQEGAVDSRIEAESAALEDGYWAVDGARRFRAGAEPEEIGMIDVPTSLRPAYVQERLTDPESVSIWALPQKIEVARSLGFSAAQFSTQFQILLARPFLIAAMAVIAATVSLTFARFGQARSVILGGIVAGFVLYVVSVLVRTFGESGAIPAFVAAWLPVFVALALGVTVLLHKEDG</sequence>
<dbReference type="NCBIfam" id="TIGR04408">
    <property type="entry name" value="LptG_lptG"/>
    <property type="match status" value="1"/>
</dbReference>
<dbReference type="Proteomes" id="UP000268192">
    <property type="component" value="Chromosome"/>
</dbReference>
<dbReference type="GO" id="GO:0015920">
    <property type="term" value="P:lipopolysaccharide transport"/>
    <property type="evidence" value="ECO:0007669"/>
    <property type="project" value="TreeGrafter"/>
</dbReference>
<keyword evidence="4 6" id="KW-1133">Transmembrane helix</keyword>
<keyword evidence="3 6" id="KW-0812">Transmembrane</keyword>
<evidence type="ECO:0000256" key="1">
    <source>
        <dbReference type="ARBA" id="ARBA00004651"/>
    </source>
</evidence>
<reference evidence="7 8" key="1">
    <citation type="submission" date="2018-09" db="EMBL/GenBank/DDBJ databases">
        <title>Marinorhizobium profundi gen. nov., sp. nov., isolated from a deep-sea sediment sample from the New Britain Trench and proposal of Marinorhizobiaceae fam. nov. in the order Rhizobiales of the class Alphaproteobacteria.</title>
        <authorList>
            <person name="Cao J."/>
        </authorList>
    </citation>
    <scope>NUCLEOTIDE SEQUENCE [LARGE SCALE GENOMIC DNA]</scope>
    <source>
        <strain evidence="7 8">WS11</strain>
    </source>
</reference>
<evidence type="ECO:0000256" key="4">
    <source>
        <dbReference type="ARBA" id="ARBA00022989"/>
    </source>
</evidence>
<dbReference type="RefSeq" id="WP_126010767.1">
    <property type="nucleotide sequence ID" value="NZ_CP032509.1"/>
</dbReference>
<keyword evidence="5 6" id="KW-0472">Membrane</keyword>
<name>A0A3Q8XSD6_9HYPH</name>
<dbReference type="PANTHER" id="PTHR33529:SF2">
    <property type="entry name" value="LIPOPOLYSACCHARIDE EXPORT SYSTEM PERMEASE PROTEIN LPTG"/>
    <property type="match status" value="1"/>
</dbReference>
<dbReference type="Pfam" id="PF03739">
    <property type="entry name" value="LptF_LptG"/>
    <property type="match status" value="1"/>
</dbReference>
<dbReference type="PANTHER" id="PTHR33529">
    <property type="entry name" value="SLR0882 PROTEIN-RELATED"/>
    <property type="match status" value="1"/>
</dbReference>
<gene>
    <name evidence="7" type="primary">lptG</name>
    <name evidence="7" type="ORF">D5400_15235</name>
</gene>
<evidence type="ECO:0000313" key="8">
    <source>
        <dbReference type="Proteomes" id="UP000268192"/>
    </source>
</evidence>
<evidence type="ECO:0000256" key="3">
    <source>
        <dbReference type="ARBA" id="ARBA00022692"/>
    </source>
</evidence>
<feature type="transmembrane region" description="Helical" evidence="6">
    <location>
        <begin position="7"/>
        <end position="31"/>
    </location>
</feature>
<feature type="transmembrane region" description="Helical" evidence="6">
    <location>
        <begin position="65"/>
        <end position="82"/>
    </location>
</feature>
<dbReference type="GO" id="GO:0043190">
    <property type="term" value="C:ATP-binding cassette (ABC) transporter complex"/>
    <property type="evidence" value="ECO:0007669"/>
    <property type="project" value="InterPro"/>
</dbReference>
<feature type="transmembrane region" description="Helical" evidence="6">
    <location>
        <begin position="334"/>
        <end position="356"/>
    </location>
</feature>
<protein>
    <submittedName>
        <fullName evidence="7">LPS export ABC transporter permease LptG</fullName>
    </submittedName>
</protein>
<dbReference type="OrthoDB" id="9798468at2"/>
<dbReference type="InterPro" id="IPR005495">
    <property type="entry name" value="LptG/LptF_permease"/>
</dbReference>
<feature type="transmembrane region" description="Helical" evidence="6">
    <location>
        <begin position="278"/>
        <end position="299"/>
    </location>
</feature>
<dbReference type="AlphaFoldDB" id="A0A3Q8XSD6"/>
<keyword evidence="2" id="KW-1003">Cell membrane</keyword>
<dbReference type="InterPro" id="IPR030923">
    <property type="entry name" value="LptG"/>
</dbReference>
<evidence type="ECO:0000256" key="6">
    <source>
        <dbReference type="SAM" id="Phobius"/>
    </source>
</evidence>
<evidence type="ECO:0000313" key="7">
    <source>
        <dbReference type="EMBL" id="AZN73858.1"/>
    </source>
</evidence>
<proteinExistence type="predicted"/>
<comment type="subcellular location">
    <subcellularLocation>
        <location evidence="1">Cell membrane</location>
        <topology evidence="1">Multi-pass membrane protein</topology>
    </subcellularLocation>
</comment>
<keyword evidence="8" id="KW-1185">Reference proteome</keyword>
<organism evidence="7 8">
    <name type="scientific">Georhizobium profundi</name>
    <dbReference type="NCBI Taxonomy" id="2341112"/>
    <lineage>
        <taxon>Bacteria</taxon>
        <taxon>Pseudomonadati</taxon>
        <taxon>Pseudomonadota</taxon>
        <taxon>Alphaproteobacteria</taxon>
        <taxon>Hyphomicrobiales</taxon>
        <taxon>Rhizobiaceae</taxon>
        <taxon>Georhizobium</taxon>
    </lineage>
</organism>
<dbReference type="EMBL" id="CP032509">
    <property type="protein sequence ID" value="AZN73858.1"/>
    <property type="molecule type" value="Genomic_DNA"/>
</dbReference>